<proteinExistence type="predicted"/>
<keyword evidence="2" id="KW-1185">Reference proteome</keyword>
<evidence type="ECO:0000313" key="2">
    <source>
        <dbReference type="Proteomes" id="UP001230649"/>
    </source>
</evidence>
<protein>
    <submittedName>
        <fullName evidence="1">Uncharacterized protein</fullName>
    </submittedName>
</protein>
<dbReference type="Proteomes" id="UP001230649">
    <property type="component" value="Unassembled WGS sequence"/>
</dbReference>
<gene>
    <name evidence="1" type="ORF">QFC20_006858</name>
</gene>
<comment type="caution">
    <text evidence="1">The sequence shown here is derived from an EMBL/GenBank/DDBJ whole genome shotgun (WGS) entry which is preliminary data.</text>
</comment>
<evidence type="ECO:0000313" key="1">
    <source>
        <dbReference type="EMBL" id="KAJ9094618.1"/>
    </source>
</evidence>
<dbReference type="EMBL" id="JASBWS010000136">
    <property type="protein sequence ID" value="KAJ9094618.1"/>
    <property type="molecule type" value="Genomic_DNA"/>
</dbReference>
<organism evidence="1 2">
    <name type="scientific">Naganishia adeliensis</name>
    <dbReference type="NCBI Taxonomy" id="92952"/>
    <lineage>
        <taxon>Eukaryota</taxon>
        <taxon>Fungi</taxon>
        <taxon>Dikarya</taxon>
        <taxon>Basidiomycota</taxon>
        <taxon>Agaricomycotina</taxon>
        <taxon>Tremellomycetes</taxon>
        <taxon>Filobasidiales</taxon>
        <taxon>Filobasidiaceae</taxon>
        <taxon>Naganishia</taxon>
    </lineage>
</organism>
<name>A0ACC2V680_9TREE</name>
<accession>A0ACC2V680</accession>
<sequence>MSLLTFFFISFTSLVQLVSATEANIGFRATINVTGIDIYQPDGQYYAGSSLRGPDTTVYTFVVPVTITRVLSNVQSLEVTLLSRLYDYEDEASGEVEVYRESIDMDGTESYPVTATFNIITSYNATDIAYHLPAQISIFGNAPGTNARHMQTTRGASVVAYNSSSGTWTPFEPAVFAHLENEANHAQHDAEMAKATEPGIDTTLETIIDNGMPALPEEDPEDGLVIEGPLTPVDNTTFPCEPVPCPPLPCDGEYDHGHDHGHGHGYSRRNNYPTSSSSSCTVKPTTTASHCRDFESWKRNERWQILEHDLNLHVMRNSHSAGLSARQATGNFFTVRLQLFYGTADLPVPVRQVQVTAFGQVGVRPIPAIGRTDDNGVVSLRFPAGSGDDSLLIYLLSVPLVGEKFRISTSADDGETFSFWRLVSFPLTWQVSPGETGDFTYRFRSKSINDKLNIWDRILTSWTFAMLNVANLRAKLPNVWFPGRATGLFFYPAATLPKAFLNVHPDQATYTTALAHEYGHWSHYATRDAKPLPSNFEGESHKFCQTDFQQTPSLSLKEGFATAFGLESLKGSRFQEDGGTGFCWFPFNPAVRDCVDIERYTCAGIADPDLSTDEGRVAAVFHDLVDIPNDNNGGDDDRGVDGFSDRIWIRRREVLYLPLKANPANMEQYWANFKAQPTLSAELIAGAWNIFEYQYAKFDE</sequence>
<reference evidence="1" key="1">
    <citation type="submission" date="2023-04" db="EMBL/GenBank/DDBJ databases">
        <title>Draft Genome sequencing of Naganishia species isolated from polar environments using Oxford Nanopore Technology.</title>
        <authorList>
            <person name="Leo P."/>
            <person name="Venkateswaran K."/>
        </authorList>
    </citation>
    <scope>NUCLEOTIDE SEQUENCE</scope>
    <source>
        <strain evidence="1">MNA-CCFEE 5262</strain>
    </source>
</reference>